<proteinExistence type="predicted"/>
<keyword evidence="2" id="KW-0472">Membrane</keyword>
<dbReference type="Proteomes" id="UP001146793">
    <property type="component" value="Unassembled WGS sequence"/>
</dbReference>
<comment type="caution">
    <text evidence="3">The sequence shown here is derived from an EMBL/GenBank/DDBJ whole genome shotgun (WGS) entry which is preliminary data.</text>
</comment>
<evidence type="ECO:0000313" key="3">
    <source>
        <dbReference type="EMBL" id="KAJ3449132.1"/>
    </source>
</evidence>
<evidence type="ECO:0000313" key="4">
    <source>
        <dbReference type="Proteomes" id="UP001146793"/>
    </source>
</evidence>
<keyword evidence="2" id="KW-0812">Transmembrane</keyword>
<evidence type="ECO:0000256" key="1">
    <source>
        <dbReference type="SAM" id="MobiDB-lite"/>
    </source>
</evidence>
<accession>A0AAV8A8S9</accession>
<keyword evidence="2" id="KW-1133">Transmembrane helix</keyword>
<feature type="transmembrane region" description="Helical" evidence="2">
    <location>
        <begin position="17"/>
        <end position="37"/>
    </location>
</feature>
<feature type="region of interest" description="Disordered" evidence="1">
    <location>
        <begin position="148"/>
        <end position="180"/>
    </location>
</feature>
<protein>
    <submittedName>
        <fullName evidence="3">Spore coat protein sp96</fullName>
    </submittedName>
</protein>
<feature type="compositionally biased region" description="Low complexity" evidence="1">
    <location>
        <begin position="148"/>
        <end position="173"/>
    </location>
</feature>
<dbReference type="EMBL" id="JANTQA010000012">
    <property type="protein sequence ID" value="KAJ3449132.1"/>
    <property type="molecule type" value="Genomic_DNA"/>
</dbReference>
<keyword evidence="3" id="KW-0167">Capsid protein</keyword>
<reference evidence="3" key="1">
    <citation type="submission" date="2022-08" db="EMBL/GenBank/DDBJ databases">
        <title>Novel sulphate-reducing endosymbionts in the free-living metamonad Anaeramoeba.</title>
        <authorList>
            <person name="Jerlstrom-Hultqvist J."/>
            <person name="Cepicka I."/>
            <person name="Gallot-Lavallee L."/>
            <person name="Salas-Leiva D."/>
            <person name="Curtis B.A."/>
            <person name="Zahonova K."/>
            <person name="Pipaliya S."/>
            <person name="Dacks J."/>
            <person name="Roger A.J."/>
        </authorList>
    </citation>
    <scope>NUCLEOTIDE SEQUENCE</scope>
    <source>
        <strain evidence="3">Busselton2</strain>
    </source>
</reference>
<gene>
    <name evidence="3" type="ORF">M0812_05276</name>
</gene>
<name>A0AAV8A8S9_9EUKA</name>
<keyword evidence="3" id="KW-0946">Virion</keyword>
<dbReference type="AlphaFoldDB" id="A0AAV8A8S9"/>
<evidence type="ECO:0000256" key="2">
    <source>
        <dbReference type="SAM" id="Phobius"/>
    </source>
</evidence>
<sequence length="341" mass="38763">MEKNTTEQPVTPTPTPIMIAIPIPITTASILLIQLLITKIVHKKKKGNGKNKLQIAIKNRVGVQKPGWKYGQQILKTFDNPYTRNEIIQRGKELFPILYSCYKDSYSERDHERFFTRISLPPNMKRHGIIFKNGLYSLAYMDNNNTTTNTNTNTNTNTTTTTNNNNNKSTTKNTNKKLTKNGHKSHFDVSTCELTIKHGIDIVCFPANGTHIYQPLDCGIFCSLNNHIKRQDIPKSFTHFVTNARDGMQVAFTFKIIISAFKHIGIYPLNPEKTGFSLKINNKSSVSTPSKRIHLGGTLLTQPEIIEKLKQRGGILLRKLENGFNSYKTRKKSLHFLKMTI</sequence>
<organism evidence="3 4">
    <name type="scientific">Anaeramoeba flamelloides</name>
    <dbReference type="NCBI Taxonomy" id="1746091"/>
    <lineage>
        <taxon>Eukaryota</taxon>
        <taxon>Metamonada</taxon>
        <taxon>Anaeramoebidae</taxon>
        <taxon>Anaeramoeba</taxon>
    </lineage>
</organism>